<evidence type="ECO:0000313" key="2">
    <source>
        <dbReference type="EMBL" id="KAK2643294.1"/>
    </source>
</evidence>
<evidence type="ECO:0000313" key="3">
    <source>
        <dbReference type="Proteomes" id="UP001280121"/>
    </source>
</evidence>
<accession>A0AAD9TX09</accession>
<name>A0AAD9TX09_9ROSI</name>
<feature type="region of interest" description="Disordered" evidence="1">
    <location>
        <begin position="183"/>
        <end position="220"/>
    </location>
</feature>
<reference evidence="2" key="1">
    <citation type="journal article" date="2023" name="Plant J.">
        <title>Genome sequences and population genomics provide insights into the demographic history, inbreeding, and mutation load of two 'living fossil' tree species of Dipteronia.</title>
        <authorList>
            <person name="Feng Y."/>
            <person name="Comes H.P."/>
            <person name="Chen J."/>
            <person name="Zhu S."/>
            <person name="Lu R."/>
            <person name="Zhang X."/>
            <person name="Li P."/>
            <person name="Qiu J."/>
            <person name="Olsen K.M."/>
            <person name="Qiu Y."/>
        </authorList>
    </citation>
    <scope>NUCLEOTIDE SEQUENCE</scope>
    <source>
        <strain evidence="2">KIB01</strain>
    </source>
</reference>
<comment type="caution">
    <text evidence="2">The sequence shown here is derived from an EMBL/GenBank/DDBJ whole genome shotgun (WGS) entry which is preliminary data.</text>
</comment>
<protein>
    <submittedName>
        <fullName evidence="2">Uncharacterized protein</fullName>
    </submittedName>
</protein>
<gene>
    <name evidence="2" type="ORF">Ddye_025057</name>
</gene>
<dbReference type="EMBL" id="JANJYI010000007">
    <property type="protein sequence ID" value="KAK2643294.1"/>
    <property type="molecule type" value="Genomic_DNA"/>
</dbReference>
<sequence length="249" mass="27656">MVSVYTRVCLYQFQKAKTVSRSFLFLLTNSKLCQNGLLSCFSRENLPFREPPPAPTFHIEVTVTVFPPWPSLSLRSKAPPSPVFKLQAAAGGDDEEVPGEIINKTEIVANSGNNNPFSRLLKLLVEWFMKYTTYAVDTKYQAYVKFANDAMSLVTNIHKIVVIFSKLVGSAVKALQSARDGSKVRKTEAEVEAEKTGAAAENDKAKVRPEEEKAKREGSVNDLLVAKTRGEYAYRGDTERAFRQAPGGR</sequence>
<proteinExistence type="predicted"/>
<organism evidence="2 3">
    <name type="scientific">Dipteronia dyeriana</name>
    <dbReference type="NCBI Taxonomy" id="168575"/>
    <lineage>
        <taxon>Eukaryota</taxon>
        <taxon>Viridiplantae</taxon>
        <taxon>Streptophyta</taxon>
        <taxon>Embryophyta</taxon>
        <taxon>Tracheophyta</taxon>
        <taxon>Spermatophyta</taxon>
        <taxon>Magnoliopsida</taxon>
        <taxon>eudicotyledons</taxon>
        <taxon>Gunneridae</taxon>
        <taxon>Pentapetalae</taxon>
        <taxon>rosids</taxon>
        <taxon>malvids</taxon>
        <taxon>Sapindales</taxon>
        <taxon>Sapindaceae</taxon>
        <taxon>Hippocastanoideae</taxon>
        <taxon>Acereae</taxon>
        <taxon>Dipteronia</taxon>
    </lineage>
</organism>
<dbReference type="Proteomes" id="UP001280121">
    <property type="component" value="Unassembled WGS sequence"/>
</dbReference>
<feature type="compositionally biased region" description="Basic and acidic residues" evidence="1">
    <location>
        <begin position="183"/>
        <end position="219"/>
    </location>
</feature>
<dbReference type="AlphaFoldDB" id="A0AAD9TX09"/>
<keyword evidence="3" id="KW-1185">Reference proteome</keyword>
<evidence type="ECO:0000256" key="1">
    <source>
        <dbReference type="SAM" id="MobiDB-lite"/>
    </source>
</evidence>